<proteinExistence type="predicted"/>
<organism evidence="2 3">
    <name type="scientific">Caenorhabditis bovis</name>
    <dbReference type="NCBI Taxonomy" id="2654633"/>
    <lineage>
        <taxon>Eukaryota</taxon>
        <taxon>Metazoa</taxon>
        <taxon>Ecdysozoa</taxon>
        <taxon>Nematoda</taxon>
        <taxon>Chromadorea</taxon>
        <taxon>Rhabditida</taxon>
        <taxon>Rhabditina</taxon>
        <taxon>Rhabditomorpha</taxon>
        <taxon>Rhabditoidea</taxon>
        <taxon>Rhabditidae</taxon>
        <taxon>Peloderinae</taxon>
        <taxon>Caenorhabditis</taxon>
    </lineage>
</organism>
<feature type="compositionally biased region" description="Basic and acidic residues" evidence="1">
    <location>
        <begin position="120"/>
        <end position="134"/>
    </location>
</feature>
<protein>
    <submittedName>
        <fullName evidence="2">Uncharacterized protein</fullName>
    </submittedName>
</protein>
<feature type="compositionally biased region" description="Basic and acidic residues" evidence="1">
    <location>
        <begin position="72"/>
        <end position="86"/>
    </location>
</feature>
<name>A0A8S1EQE7_9PELO</name>
<keyword evidence="3" id="KW-1185">Reference proteome</keyword>
<dbReference type="EMBL" id="CADEPM010000003">
    <property type="protein sequence ID" value="CAB3402197.1"/>
    <property type="molecule type" value="Genomic_DNA"/>
</dbReference>
<feature type="region of interest" description="Disordered" evidence="1">
    <location>
        <begin position="1"/>
        <end position="165"/>
    </location>
</feature>
<comment type="caution">
    <text evidence="2">The sequence shown here is derived from an EMBL/GenBank/DDBJ whole genome shotgun (WGS) entry which is preliminary data.</text>
</comment>
<accession>A0A8S1EQE7</accession>
<dbReference type="OrthoDB" id="6365737at2759"/>
<gene>
    <name evidence="2" type="ORF">CBOVIS_LOCUS4846</name>
</gene>
<feature type="compositionally biased region" description="Low complexity" evidence="1">
    <location>
        <begin position="87"/>
        <end position="114"/>
    </location>
</feature>
<evidence type="ECO:0000256" key="1">
    <source>
        <dbReference type="SAM" id="MobiDB-lite"/>
    </source>
</evidence>
<feature type="compositionally biased region" description="Low complexity" evidence="1">
    <location>
        <begin position="137"/>
        <end position="155"/>
    </location>
</feature>
<dbReference type="Proteomes" id="UP000494206">
    <property type="component" value="Unassembled WGS sequence"/>
</dbReference>
<evidence type="ECO:0000313" key="2">
    <source>
        <dbReference type="EMBL" id="CAB3402197.1"/>
    </source>
</evidence>
<dbReference type="AlphaFoldDB" id="A0A8S1EQE7"/>
<sequence>MDVTTAPRPHSTPRPTQAYYVPRKLLECGRGQAKSPTSPVEEKTTTPSAPCKKPVSKPRPLMEQIIPPTPSLKEKSKNIFNMEKRNNFNNNNNNNNTKNNNNNNNNNSNSNKSNRGARAAQEKSRRSTTPRELHIASTPSSRSSSSMSQLSPTTPNSLTVSTPRVVHVKGTPKKYTTSPFAAIVAQSPENVCVCERRNCHVVCKRCGYECVGRVQIVCSVHPLVLSLNDLRECPNPICRSIQISELSADVDSELAEPIENINLLAIDD</sequence>
<reference evidence="2 3" key="1">
    <citation type="submission" date="2020-04" db="EMBL/GenBank/DDBJ databases">
        <authorList>
            <person name="Laetsch R D."/>
            <person name="Stevens L."/>
            <person name="Kumar S."/>
            <person name="Blaxter L. M."/>
        </authorList>
    </citation>
    <scope>NUCLEOTIDE SEQUENCE [LARGE SCALE GENOMIC DNA]</scope>
</reference>
<evidence type="ECO:0000313" key="3">
    <source>
        <dbReference type="Proteomes" id="UP000494206"/>
    </source>
</evidence>